<comment type="function">
    <text evidence="1 9">May be involved in recombinational repair of damaged DNA.</text>
</comment>
<reference evidence="12 13" key="1">
    <citation type="submission" date="2019-10" db="EMBL/GenBank/DDBJ databases">
        <title>Alkaliphilus serpentinus sp. nov. and Alkaliphilus pronyensis sp. nov., two novel anaerobic alkaliphilic species isolated from the serpentinized-hosted hydrothermal field of the Prony Bay (New Caledonia).</title>
        <authorList>
            <person name="Postec A."/>
        </authorList>
    </citation>
    <scope>NUCLEOTIDE SEQUENCE [LARGE SCALE GENOMIC DNA]</scope>
    <source>
        <strain evidence="12 13">LacT</strain>
    </source>
</reference>
<dbReference type="GO" id="GO:0009432">
    <property type="term" value="P:SOS response"/>
    <property type="evidence" value="ECO:0007669"/>
    <property type="project" value="TreeGrafter"/>
</dbReference>
<sequence length="567" mass="64421">MLLELEVKNFALINQLNLQFEKGLNVLTGETGAGKSIIIDAVNMVIGERADRQVVRNGTNKCTIQAIFDGTDRGDIRGLFTESGIDWDEEELIIITREIYANGRSISRINGVLVTQGLLKSITEKLIDIHGQHQHQSLLNPLFHIELLDAFGGDEVAKYRQLIDHNYKLLLKAEGRLKNLCGNEMERERKIDLLRFQLEEIEAAALKIDEEEELTHQRNLLANGEKIYKTVSQAYEGLYEGSNYPSILDNLGNIVNQFQGIASFHQKLSGFHGSLEELQYRLEDLSREIRDFKDNIDFEPYLLNEVEKRLDLINSLKRKYGASIKEILDYKRQIERELDFYTNSEEEIKILQVEIEKIKKDLTEDSLKLSKLRKDIAALLEGELQKIMADLNMPRAQLKVEIQNLVNEEKDLKFSSKGIDHIEFMISTNLGEDLKPLAKIASGGEMSRIMLAIKAILADVDEISTLIFDEIDTGISGNTAKIVGDKLYNIARGHQVICITHLPQIAAQADIHFLIEKVEVEESTVTHVKKLHMDARTKEIGRLLGGTLTDITIKHAEELLNQRRSEV</sequence>
<evidence type="ECO:0000256" key="5">
    <source>
        <dbReference type="ARBA" id="ARBA00022763"/>
    </source>
</evidence>
<evidence type="ECO:0000313" key="12">
    <source>
        <dbReference type="EMBL" id="KAB3527561.1"/>
    </source>
</evidence>
<dbReference type="SUPFAM" id="SSF52540">
    <property type="entry name" value="P-loop containing nucleoside triphosphate hydrolases"/>
    <property type="match status" value="2"/>
</dbReference>
<keyword evidence="10" id="KW-0175">Coiled coil</keyword>
<dbReference type="PANTHER" id="PTHR11059">
    <property type="entry name" value="DNA REPAIR PROTEIN RECN"/>
    <property type="match status" value="1"/>
</dbReference>
<evidence type="ECO:0000256" key="3">
    <source>
        <dbReference type="ARBA" id="ARBA00021315"/>
    </source>
</evidence>
<dbReference type="InterPro" id="IPR003395">
    <property type="entry name" value="RecF/RecN/SMC_N"/>
</dbReference>
<dbReference type="Gene3D" id="3.40.50.300">
    <property type="entry name" value="P-loop containing nucleotide triphosphate hydrolases"/>
    <property type="match status" value="2"/>
</dbReference>
<dbReference type="RefSeq" id="WP_151866455.1">
    <property type="nucleotide sequence ID" value="NZ_WBZB01000040.1"/>
</dbReference>
<dbReference type="EMBL" id="WBZB01000040">
    <property type="protein sequence ID" value="KAB3527561.1"/>
    <property type="molecule type" value="Genomic_DNA"/>
</dbReference>
<dbReference type="PIRSF" id="PIRSF003128">
    <property type="entry name" value="RecN"/>
    <property type="match status" value="1"/>
</dbReference>
<name>A0A833HMG4_9FIRM</name>
<evidence type="ECO:0000256" key="8">
    <source>
        <dbReference type="ARBA" id="ARBA00033408"/>
    </source>
</evidence>
<accession>A0A833HMG4</accession>
<dbReference type="NCBIfam" id="TIGR00634">
    <property type="entry name" value="recN"/>
    <property type="match status" value="1"/>
</dbReference>
<comment type="caution">
    <text evidence="12">The sequence shown here is derived from an EMBL/GenBank/DDBJ whole genome shotgun (WGS) entry which is preliminary data.</text>
</comment>
<organism evidence="12 13">
    <name type="scientific">Alkaliphilus serpentinus</name>
    <dbReference type="NCBI Taxonomy" id="1482731"/>
    <lineage>
        <taxon>Bacteria</taxon>
        <taxon>Bacillati</taxon>
        <taxon>Bacillota</taxon>
        <taxon>Clostridia</taxon>
        <taxon>Peptostreptococcales</taxon>
        <taxon>Natronincolaceae</taxon>
        <taxon>Alkaliphilus</taxon>
    </lineage>
</organism>
<gene>
    <name evidence="12" type="primary">recN</name>
    <name evidence="12" type="ORF">F8153_11265</name>
</gene>
<evidence type="ECO:0000256" key="6">
    <source>
        <dbReference type="ARBA" id="ARBA00022840"/>
    </source>
</evidence>
<dbReference type="Pfam" id="PF02463">
    <property type="entry name" value="SMC_N"/>
    <property type="match status" value="1"/>
</dbReference>
<dbReference type="PANTHER" id="PTHR11059:SF0">
    <property type="entry name" value="DNA REPAIR PROTEIN RECN"/>
    <property type="match status" value="1"/>
</dbReference>
<dbReference type="OrthoDB" id="9806954at2"/>
<keyword evidence="7 9" id="KW-0234">DNA repair</keyword>
<evidence type="ECO:0000256" key="2">
    <source>
        <dbReference type="ARBA" id="ARBA00009441"/>
    </source>
</evidence>
<feature type="coiled-coil region" evidence="10">
    <location>
        <begin position="341"/>
        <end position="375"/>
    </location>
</feature>
<protein>
    <recommendedName>
        <fullName evidence="3 9">DNA repair protein RecN</fullName>
    </recommendedName>
    <alternativeName>
        <fullName evidence="8 9">Recombination protein N</fullName>
    </alternativeName>
</protein>
<evidence type="ECO:0000256" key="1">
    <source>
        <dbReference type="ARBA" id="ARBA00003618"/>
    </source>
</evidence>
<proteinExistence type="inferred from homology"/>
<evidence type="ECO:0000256" key="7">
    <source>
        <dbReference type="ARBA" id="ARBA00023204"/>
    </source>
</evidence>
<evidence type="ECO:0000256" key="10">
    <source>
        <dbReference type="SAM" id="Coils"/>
    </source>
</evidence>
<dbReference type="GO" id="GO:0005524">
    <property type="term" value="F:ATP binding"/>
    <property type="evidence" value="ECO:0007669"/>
    <property type="project" value="UniProtKB-KW"/>
</dbReference>
<dbReference type="GO" id="GO:0006281">
    <property type="term" value="P:DNA repair"/>
    <property type="evidence" value="ECO:0007669"/>
    <property type="project" value="UniProtKB-KW"/>
</dbReference>
<dbReference type="AlphaFoldDB" id="A0A833HMG4"/>
<dbReference type="InterPro" id="IPR004604">
    <property type="entry name" value="DNA_recomb/repair_RecN"/>
</dbReference>
<keyword evidence="6" id="KW-0067">ATP-binding</keyword>
<evidence type="ECO:0000256" key="9">
    <source>
        <dbReference type="PIRNR" id="PIRNR003128"/>
    </source>
</evidence>
<evidence type="ECO:0000259" key="11">
    <source>
        <dbReference type="Pfam" id="PF02463"/>
    </source>
</evidence>
<dbReference type="InterPro" id="IPR027417">
    <property type="entry name" value="P-loop_NTPase"/>
</dbReference>
<dbReference type="FunFam" id="3.40.50.300:FF:000356">
    <property type="entry name" value="DNA repair protein RecN"/>
    <property type="match status" value="1"/>
</dbReference>
<feature type="domain" description="RecF/RecN/SMC N-terminal" evidence="11">
    <location>
        <begin position="2"/>
        <end position="519"/>
    </location>
</feature>
<keyword evidence="5 9" id="KW-0227">DNA damage</keyword>
<dbReference type="GO" id="GO:0043590">
    <property type="term" value="C:bacterial nucleoid"/>
    <property type="evidence" value="ECO:0007669"/>
    <property type="project" value="TreeGrafter"/>
</dbReference>
<dbReference type="GO" id="GO:0006310">
    <property type="term" value="P:DNA recombination"/>
    <property type="evidence" value="ECO:0007669"/>
    <property type="project" value="InterPro"/>
</dbReference>
<dbReference type="Proteomes" id="UP000465601">
    <property type="component" value="Unassembled WGS sequence"/>
</dbReference>
<keyword evidence="13" id="KW-1185">Reference proteome</keyword>
<evidence type="ECO:0000256" key="4">
    <source>
        <dbReference type="ARBA" id="ARBA00022741"/>
    </source>
</evidence>
<evidence type="ECO:0000313" key="13">
    <source>
        <dbReference type="Proteomes" id="UP000465601"/>
    </source>
</evidence>
<dbReference type="FunFam" id="3.40.50.300:FF:000319">
    <property type="entry name" value="DNA repair protein RecN"/>
    <property type="match status" value="1"/>
</dbReference>
<keyword evidence="4" id="KW-0547">Nucleotide-binding</keyword>
<dbReference type="CDD" id="cd03241">
    <property type="entry name" value="ABC_RecN"/>
    <property type="match status" value="2"/>
</dbReference>
<comment type="similarity">
    <text evidence="2 9">Belongs to the RecN family.</text>
</comment>